<feature type="domain" description="HTH cro/C1-type" evidence="1">
    <location>
        <begin position="14"/>
        <end position="86"/>
    </location>
</feature>
<dbReference type="InterPro" id="IPR010982">
    <property type="entry name" value="Lambda_DNA-bd_dom_sf"/>
</dbReference>
<dbReference type="EMBL" id="CP023564">
    <property type="protein sequence ID" value="ATG53899.1"/>
    <property type="molecule type" value="Genomic_DNA"/>
</dbReference>
<dbReference type="Pfam" id="PF13560">
    <property type="entry name" value="HTH_31"/>
    <property type="match status" value="1"/>
</dbReference>
<organism evidence="2 3">
    <name type="scientific">Brachybacterium ginsengisoli</name>
    <dbReference type="NCBI Taxonomy" id="1331682"/>
    <lineage>
        <taxon>Bacteria</taxon>
        <taxon>Bacillati</taxon>
        <taxon>Actinomycetota</taxon>
        <taxon>Actinomycetes</taxon>
        <taxon>Micrococcales</taxon>
        <taxon>Dermabacteraceae</taxon>
        <taxon>Brachybacterium</taxon>
    </lineage>
</organism>
<dbReference type="Gene3D" id="3.30.450.180">
    <property type="match status" value="1"/>
</dbReference>
<dbReference type="InterPro" id="IPR041413">
    <property type="entry name" value="MLTR_LBD"/>
</dbReference>
<dbReference type="AlphaFoldDB" id="A0A291GUL4"/>
<dbReference type="CDD" id="cd00093">
    <property type="entry name" value="HTH_XRE"/>
    <property type="match status" value="1"/>
</dbReference>
<dbReference type="Gene3D" id="1.10.260.40">
    <property type="entry name" value="lambda repressor-like DNA-binding domains"/>
    <property type="match status" value="1"/>
</dbReference>
<protein>
    <submittedName>
        <fullName evidence="2">Transcriptional regulator</fullName>
    </submittedName>
</protein>
<dbReference type="GO" id="GO:0003677">
    <property type="term" value="F:DNA binding"/>
    <property type="evidence" value="ECO:0007669"/>
    <property type="project" value="InterPro"/>
</dbReference>
<dbReference type="Proteomes" id="UP000217889">
    <property type="component" value="Chromosome"/>
</dbReference>
<dbReference type="OrthoDB" id="4790304at2"/>
<gene>
    <name evidence="2" type="ORF">CFK41_03245</name>
</gene>
<evidence type="ECO:0000259" key="1">
    <source>
        <dbReference type="SMART" id="SM00530"/>
    </source>
</evidence>
<dbReference type="InterPro" id="IPR001387">
    <property type="entry name" value="Cro/C1-type_HTH"/>
</dbReference>
<evidence type="ECO:0000313" key="3">
    <source>
        <dbReference type="Proteomes" id="UP000217889"/>
    </source>
</evidence>
<sequence>MESSADRRKQLGAFLRARREKVTPDQVGLPPMGRRRTPGLRREEVAQLAGIGTTWYTWLEQGRATGVSEQVLEAVARVLRMSDAERHHLFVLADRGPVKHAPLMTLRPEHAALIEQLLPFPAAVQTDAYEIVASNRMYRYLFGDLDALPVGDRNCAWLMFTDPVWRGSLVDEDIVLPEIVARLRARRAEHRDEPRWVALVERLLTHSEDFRALWESYEVADDRPRLRQYDSPHAGLLEVHFQSLWIDPDRGSRIIVMVPADETTRERLERFATLIEAAPAWTAREDAVATLAS</sequence>
<dbReference type="RefSeq" id="WP_096798378.1">
    <property type="nucleotide sequence ID" value="NZ_CP023564.1"/>
</dbReference>
<dbReference type="PANTHER" id="PTHR35010:SF2">
    <property type="entry name" value="BLL4672 PROTEIN"/>
    <property type="match status" value="1"/>
</dbReference>
<evidence type="ECO:0000313" key="2">
    <source>
        <dbReference type="EMBL" id="ATG53899.1"/>
    </source>
</evidence>
<reference evidence="2 3" key="1">
    <citation type="journal article" date="2014" name="Int. J. Syst. Evol. Microbiol.">
        <title>Brachybacterium ginsengisoli sp. nov., isolated from soil of a ginseng field.</title>
        <authorList>
            <person name="Hoang V.A."/>
            <person name="Kim Y.J."/>
            <person name="Nguyen N.L."/>
            <person name="Yang D.C."/>
        </authorList>
    </citation>
    <scope>NUCLEOTIDE SEQUENCE [LARGE SCALE GENOMIC DNA]</scope>
    <source>
        <strain evidence="2 3">DCY80</strain>
    </source>
</reference>
<accession>A0A291GUL4</accession>
<dbReference type="PANTHER" id="PTHR35010">
    <property type="entry name" value="BLL4672 PROTEIN-RELATED"/>
    <property type="match status" value="1"/>
</dbReference>
<name>A0A291GUL4_9MICO</name>
<dbReference type="Pfam" id="PF17765">
    <property type="entry name" value="MLTR_LBD"/>
    <property type="match status" value="1"/>
</dbReference>
<dbReference type="SUPFAM" id="SSF47413">
    <property type="entry name" value="lambda repressor-like DNA-binding domains"/>
    <property type="match status" value="1"/>
</dbReference>
<dbReference type="KEGG" id="bgg:CFK41_03245"/>
<keyword evidence="3" id="KW-1185">Reference proteome</keyword>
<proteinExistence type="predicted"/>
<dbReference type="SMART" id="SM00530">
    <property type="entry name" value="HTH_XRE"/>
    <property type="match status" value="1"/>
</dbReference>